<feature type="transmembrane region" description="Helical" evidence="1">
    <location>
        <begin position="94"/>
        <end position="114"/>
    </location>
</feature>
<dbReference type="RefSeq" id="WP_122978800.1">
    <property type="nucleotide sequence ID" value="NZ_BOMX01000095.1"/>
</dbReference>
<dbReference type="Pfam" id="PF19545">
    <property type="entry name" value="DUF6069"/>
    <property type="match status" value="1"/>
</dbReference>
<feature type="transmembrane region" description="Helical" evidence="1">
    <location>
        <begin position="21"/>
        <end position="40"/>
    </location>
</feature>
<dbReference type="EMBL" id="VIWY01000005">
    <property type="protein sequence ID" value="TWG12640.1"/>
    <property type="molecule type" value="Genomic_DNA"/>
</dbReference>
<gene>
    <name evidence="2" type="ORF">FHX34_105507</name>
</gene>
<protein>
    <submittedName>
        <fullName evidence="2">Uncharacterized protein</fullName>
    </submittedName>
</protein>
<dbReference type="Proteomes" id="UP000320239">
    <property type="component" value="Unassembled WGS sequence"/>
</dbReference>
<feature type="transmembrane region" description="Helical" evidence="1">
    <location>
        <begin position="120"/>
        <end position="137"/>
    </location>
</feature>
<dbReference type="AlphaFoldDB" id="A0A561VM18"/>
<evidence type="ECO:0000256" key="1">
    <source>
        <dbReference type="SAM" id="Phobius"/>
    </source>
</evidence>
<dbReference type="OrthoDB" id="3298657at2"/>
<keyword evidence="1" id="KW-1133">Transmembrane helix</keyword>
<name>A0A561VM18_ACTTI</name>
<keyword evidence="1" id="KW-0472">Membrane</keyword>
<keyword evidence="1" id="KW-0812">Transmembrane</keyword>
<sequence>MTNDKHLAEPTSTHPTIRRRAGRALTVAAAAAGALLIWAVNGPLAGADPTVRRGGGVEQIGPAAVVPAALAAGLVAWGLLALLERHTRRPARTFRMIGLLVLLLSLAGPLGSGVDAGSRLALVGMHLTVGAALLIGLPRGCPRR</sequence>
<accession>A0A561VM18</accession>
<proteinExistence type="predicted"/>
<evidence type="ECO:0000313" key="2">
    <source>
        <dbReference type="EMBL" id="TWG12640.1"/>
    </source>
</evidence>
<organism evidence="2 3">
    <name type="scientific">Actinoplanes teichomyceticus</name>
    <dbReference type="NCBI Taxonomy" id="1867"/>
    <lineage>
        <taxon>Bacteria</taxon>
        <taxon>Bacillati</taxon>
        <taxon>Actinomycetota</taxon>
        <taxon>Actinomycetes</taxon>
        <taxon>Micromonosporales</taxon>
        <taxon>Micromonosporaceae</taxon>
        <taxon>Actinoplanes</taxon>
    </lineage>
</organism>
<dbReference type="InterPro" id="IPR045713">
    <property type="entry name" value="DUF6069"/>
</dbReference>
<keyword evidence="3" id="KW-1185">Reference proteome</keyword>
<feature type="transmembrane region" description="Helical" evidence="1">
    <location>
        <begin position="60"/>
        <end position="82"/>
    </location>
</feature>
<comment type="caution">
    <text evidence="2">The sequence shown here is derived from an EMBL/GenBank/DDBJ whole genome shotgun (WGS) entry which is preliminary data.</text>
</comment>
<reference evidence="2 3" key="1">
    <citation type="submission" date="2019-06" db="EMBL/GenBank/DDBJ databases">
        <title>Sequencing the genomes of 1000 actinobacteria strains.</title>
        <authorList>
            <person name="Klenk H.-P."/>
        </authorList>
    </citation>
    <scope>NUCLEOTIDE SEQUENCE [LARGE SCALE GENOMIC DNA]</scope>
    <source>
        <strain evidence="2 3">DSM 43866</strain>
    </source>
</reference>
<evidence type="ECO:0000313" key="3">
    <source>
        <dbReference type="Proteomes" id="UP000320239"/>
    </source>
</evidence>